<keyword evidence="2" id="KW-1185">Reference proteome</keyword>
<dbReference type="EMBL" id="BJVA01000005">
    <property type="protein sequence ID" value="GEK95898.1"/>
    <property type="molecule type" value="Genomic_DNA"/>
</dbReference>
<proteinExistence type="predicted"/>
<evidence type="ECO:0000313" key="1">
    <source>
        <dbReference type="EMBL" id="GEK95898.1"/>
    </source>
</evidence>
<gene>
    <name evidence="1" type="ORF">GKA01_10950</name>
</gene>
<sequence length="129" mass="13948">MINVFGIANAATNVVNPPIAATLRVSDGEIVNDDYSVTPCTTDLLCTIKVQALSTSDLQRIDNITQQADMRAVYIAGGIKGLNRALQTGGDVLNFYGSDWLVTQVLEEWGFGRWSKIVVTRQATPPPPP</sequence>
<dbReference type="Proteomes" id="UP000321079">
    <property type="component" value="Unassembled WGS sequence"/>
</dbReference>
<protein>
    <submittedName>
        <fullName evidence="1">Uncharacterized protein</fullName>
    </submittedName>
</protein>
<dbReference type="OrthoDB" id="7507358at2"/>
<evidence type="ECO:0000313" key="2">
    <source>
        <dbReference type="Proteomes" id="UP000321079"/>
    </source>
</evidence>
<dbReference type="AlphaFoldDB" id="A0A511B694"/>
<organism evidence="1 2">
    <name type="scientific">Gluconobacter kanchanaburiensis NBRC 103587</name>
    <dbReference type="NCBI Taxonomy" id="1307948"/>
    <lineage>
        <taxon>Bacteria</taxon>
        <taxon>Pseudomonadati</taxon>
        <taxon>Pseudomonadota</taxon>
        <taxon>Alphaproteobacteria</taxon>
        <taxon>Acetobacterales</taxon>
        <taxon>Acetobacteraceae</taxon>
        <taxon>Gluconobacter</taxon>
    </lineage>
</organism>
<comment type="caution">
    <text evidence="1">The sequence shown here is derived from an EMBL/GenBank/DDBJ whole genome shotgun (WGS) entry which is preliminary data.</text>
</comment>
<reference evidence="1 2" key="1">
    <citation type="submission" date="2019-07" db="EMBL/GenBank/DDBJ databases">
        <title>Whole genome shotgun sequence of Gluconobacter kanchanaburiensis NBRC 103587.</title>
        <authorList>
            <person name="Hosoyama A."/>
            <person name="Uohara A."/>
            <person name="Ohji S."/>
            <person name="Ichikawa N."/>
        </authorList>
    </citation>
    <scope>NUCLEOTIDE SEQUENCE [LARGE SCALE GENOMIC DNA]</scope>
    <source>
        <strain evidence="1 2">NBRC 103587</strain>
    </source>
</reference>
<dbReference type="RefSeq" id="WP_146860000.1">
    <property type="nucleotide sequence ID" value="NZ_BARK01000029.1"/>
</dbReference>
<accession>A0A511B694</accession>
<name>A0A511B694_9PROT</name>